<dbReference type="KEGG" id="vg:77953126"/>
<name>A0AAE7WF59_9CAUD</name>
<dbReference type="RefSeq" id="YP_010676761.1">
    <property type="nucleotide sequence ID" value="NC_071015.1"/>
</dbReference>
<evidence type="ECO:0000313" key="1">
    <source>
        <dbReference type="EMBL" id="QYN79949.1"/>
    </source>
</evidence>
<evidence type="ECO:0000313" key="2">
    <source>
        <dbReference type="Proteomes" id="UP000828443"/>
    </source>
</evidence>
<dbReference type="EMBL" id="MZ348422">
    <property type="protein sequence ID" value="QYN79949.1"/>
    <property type="molecule type" value="Genomic_DNA"/>
</dbReference>
<sequence length="319" mass="34890">MNILECYGVGTVTMDKDLNTDEIQVHVKSLFPEADGEAVTAIETKNVTTQTPTGDTTSSTTLQSNTVAAKWMALNTNRVTAPDVRKGSKVVVYKFAGQDVYRWTYFGMDGTLRLETVIYAFSASPKVDLNTPVTPDNYYMFMISTHQKKIQLVTGQGNGEKAAYVIELNTGDGQFSIVDSEDNIISLNSIEHAFSYINAEKSFLNIEKKDFTLSCENQGIIKAKNTLAIQCKDLQLKADNSIAVETKTTSWISPDIYFKGNIKHDGNYTQTGNTTIKGSFNQSGGQGTVDGGWTIDGIRYLGHRHGGVQSGGSKTNTPE</sequence>
<reference evidence="1" key="1">
    <citation type="journal article" date="2021" name="Viruses">
        <title>Novel Viruses That Lyse Plant and Human Strains of Kosakonia cowanii.</title>
        <authorList>
            <person name="Petrzik K."/>
            <person name="Brazdova S."/>
            <person name="Krawczyk K."/>
        </authorList>
    </citation>
    <scope>NUCLEOTIDE SEQUENCE</scope>
</reference>
<dbReference type="Proteomes" id="UP000828443">
    <property type="component" value="Segment"/>
</dbReference>
<proteinExistence type="predicted"/>
<protein>
    <submittedName>
        <fullName evidence="1">Baseplate protein</fullName>
    </submittedName>
</protein>
<keyword evidence="2" id="KW-1185">Reference proteome</keyword>
<organism evidence="1 2">
    <name type="scientific">Kosakonia phage Kc263</name>
    <dbReference type="NCBI Taxonomy" id="2863194"/>
    <lineage>
        <taxon>Viruses</taxon>
        <taxon>Duplodnaviria</taxon>
        <taxon>Heunggongvirae</taxon>
        <taxon>Uroviricota</taxon>
        <taxon>Caudoviricetes</taxon>
        <taxon>Chimalliviridae</taxon>
        <taxon>Branisovskavirus</taxon>
        <taxon>Branisovskavirus Kc263</taxon>
    </lineage>
</organism>
<accession>A0AAE7WF59</accession>
<dbReference type="GeneID" id="77953126"/>